<keyword evidence="4 11" id="KW-0812">Transmembrane</keyword>
<evidence type="ECO:0000256" key="5">
    <source>
        <dbReference type="ARBA" id="ARBA00022729"/>
    </source>
</evidence>
<evidence type="ECO:0000256" key="2">
    <source>
        <dbReference type="ARBA" id="ARBA00009634"/>
    </source>
</evidence>
<evidence type="ECO:0000256" key="9">
    <source>
        <dbReference type="ARBA" id="ARBA00023170"/>
    </source>
</evidence>
<dbReference type="Pfam" id="PF13855">
    <property type="entry name" value="LRR_8"/>
    <property type="match status" value="3"/>
</dbReference>
<keyword evidence="8 11" id="KW-0472">Membrane</keyword>
<organism evidence="14">
    <name type="scientific">Leguminivora glycinivorella</name>
    <dbReference type="NCBI Taxonomy" id="1035111"/>
    <lineage>
        <taxon>Eukaryota</taxon>
        <taxon>Metazoa</taxon>
        <taxon>Ecdysozoa</taxon>
        <taxon>Arthropoda</taxon>
        <taxon>Hexapoda</taxon>
        <taxon>Insecta</taxon>
        <taxon>Pterygota</taxon>
        <taxon>Neoptera</taxon>
        <taxon>Endopterygota</taxon>
        <taxon>Lepidoptera</taxon>
        <taxon>Glossata</taxon>
        <taxon>Ditrysia</taxon>
        <taxon>Tortricoidea</taxon>
        <taxon>Tortricidae</taxon>
        <taxon>Olethreutinae</taxon>
        <taxon>Grapholitini</taxon>
        <taxon>Leguminivora</taxon>
    </lineage>
</organism>
<keyword evidence="10" id="KW-0325">Glycoprotein</keyword>
<dbReference type="InterPro" id="IPR001611">
    <property type="entry name" value="Leu-rich_rpt"/>
</dbReference>
<dbReference type="SMART" id="SM00082">
    <property type="entry name" value="LRRCT"/>
    <property type="match status" value="2"/>
</dbReference>
<dbReference type="SMART" id="SM00365">
    <property type="entry name" value="LRR_SD22"/>
    <property type="match status" value="4"/>
</dbReference>
<proteinExistence type="evidence at transcript level"/>
<dbReference type="Pfam" id="PF01582">
    <property type="entry name" value="TIR"/>
    <property type="match status" value="1"/>
</dbReference>
<dbReference type="InterPro" id="IPR035897">
    <property type="entry name" value="Toll_tir_struct_dom_sf"/>
</dbReference>
<feature type="transmembrane region" description="Helical" evidence="11">
    <location>
        <begin position="755"/>
        <end position="778"/>
    </location>
</feature>
<evidence type="ECO:0000256" key="11">
    <source>
        <dbReference type="SAM" id="Phobius"/>
    </source>
</evidence>
<dbReference type="InterPro" id="IPR000157">
    <property type="entry name" value="TIR_dom"/>
</dbReference>
<dbReference type="Gene3D" id="3.80.10.10">
    <property type="entry name" value="Ribonuclease Inhibitor"/>
    <property type="match status" value="4"/>
</dbReference>
<dbReference type="InterPro" id="IPR000483">
    <property type="entry name" value="Cys-rich_flank_reg_C"/>
</dbReference>
<evidence type="ECO:0000259" key="13">
    <source>
        <dbReference type="PROSITE" id="PS50104"/>
    </source>
</evidence>
<dbReference type="EMBL" id="MH243021">
    <property type="protein sequence ID" value="AXS59155.1"/>
    <property type="molecule type" value="mRNA"/>
</dbReference>
<feature type="domain" description="TIR" evidence="13">
    <location>
        <begin position="806"/>
        <end position="940"/>
    </location>
</feature>
<keyword evidence="3" id="KW-0433">Leucine-rich repeat</keyword>
<dbReference type="InterPro" id="IPR003591">
    <property type="entry name" value="Leu-rich_rpt_typical-subtyp"/>
</dbReference>
<feature type="chain" id="PRO_5016856739" evidence="12">
    <location>
        <begin position="22"/>
        <end position="966"/>
    </location>
</feature>
<dbReference type="GO" id="GO:0038023">
    <property type="term" value="F:signaling receptor activity"/>
    <property type="evidence" value="ECO:0007669"/>
    <property type="project" value="TreeGrafter"/>
</dbReference>
<evidence type="ECO:0000256" key="3">
    <source>
        <dbReference type="ARBA" id="ARBA00022614"/>
    </source>
</evidence>
<dbReference type="SUPFAM" id="SSF52058">
    <property type="entry name" value="L domain-like"/>
    <property type="match status" value="3"/>
</dbReference>
<evidence type="ECO:0000256" key="4">
    <source>
        <dbReference type="ARBA" id="ARBA00022692"/>
    </source>
</evidence>
<dbReference type="PANTHER" id="PTHR24365:SF541">
    <property type="entry name" value="PROTEIN TOLL-RELATED"/>
    <property type="match status" value="1"/>
</dbReference>
<sequence>MNIRDAVRVVALLALATCVTTEMCPATTRVPVTCSLQSGTEIELSWSIREYITVECLDNGTFSCAELPKLSIPVLPTRVMIDNCVLPTYESLSCTFQALGASGATLLTLRGPHSFLKPEHVQGLHLSTLNLKGSTFDEPYTPLELPTSALAALSSLQKLVVTNARLNLSPDSLAGVSQLKHLELSSSDITGLNQSVFRELKSLLTLSLWGNDLRELQSGTFDGLQSLQSLELFDPLQSLDEGVFAAAENLRELRLENIELDELSQAALRDLNELEELIILEARRPLKVGLRAKDKSLPKLRVVRIERCGLETLPGDALAGARALQTLSLSHNAIETLPSEFLTDLTDLRALNLSHNALRSLEPALFQSLLHLEDLKLDHNRLEVLSGALFEPVPALRVLSARNNDLRALWSTEFRGLGELQKLDLAHNQLTLSESPETSISPLHAQTKLRQLGLGHNNITQVFDDWRNSLLHLELLDLRYNQIEVLEDPDTNFLSNVTVDFRFNRISMIKIEEENQYARVSPKDTRKGTLLIGENPFHCDCHTFRLLRLLANSSYEYIHPAIKLDAAVCATPPTLTGIKLREVPLDKLTCELPASKCPLNCNCTSRPARNTVELDCIEPPATAPMPDPPKDFNRIALRLRRAPLTLNLTLPVHDLQLTNLGLTEFPPGPIPTQLELLDLRNNLLTEISGLASGDYKLRLAGNPLACDCAHHDSINALLLSINRIEDWNNVTCAGGRYLKHIKDADGLCAEIRATWAASIGGALASLGLIAVVVTVTWLRYQNEIKVYLFARGWCGCLTKSGKEAPAKYDVFVSFSHEDEEVVVHKLVPELEQRGYRLCVHYRDWAPGEAITEHLSRSVREARRTLVVVSRGFLRSEWARAEFREAHARALREGRSRVIVVLLGELPAADSEDDELRAYLRTNTYVAWGDAWFWRKLQYALPHQPLGLQEDVPLVPLSSRHSDKLQI</sequence>
<evidence type="ECO:0000256" key="6">
    <source>
        <dbReference type="ARBA" id="ARBA00022737"/>
    </source>
</evidence>
<evidence type="ECO:0000256" key="12">
    <source>
        <dbReference type="SAM" id="SignalP"/>
    </source>
</evidence>
<dbReference type="InterPro" id="IPR032675">
    <property type="entry name" value="LRR_dom_sf"/>
</dbReference>
<evidence type="ECO:0000256" key="8">
    <source>
        <dbReference type="ARBA" id="ARBA00023136"/>
    </source>
</evidence>
<evidence type="ECO:0000256" key="10">
    <source>
        <dbReference type="ARBA" id="ARBA00023180"/>
    </source>
</evidence>
<dbReference type="SUPFAM" id="SSF52200">
    <property type="entry name" value="Toll/Interleukin receptor TIR domain"/>
    <property type="match status" value="1"/>
</dbReference>
<keyword evidence="5 12" id="KW-0732">Signal</keyword>
<keyword evidence="7 11" id="KW-1133">Transmembrane helix</keyword>
<keyword evidence="6" id="KW-0677">Repeat</keyword>
<dbReference type="PROSITE" id="PS51450">
    <property type="entry name" value="LRR"/>
    <property type="match status" value="3"/>
</dbReference>
<feature type="signal peptide" evidence="12">
    <location>
        <begin position="1"/>
        <end position="21"/>
    </location>
</feature>
<accession>A0A346RAF5</accession>
<reference evidence="14" key="1">
    <citation type="journal article" date="2018" name="PeerJ">
        <title>RNA interference-mediated silencing of genes involved in the immune responses of the soybean pod borer Leguminivora glycinivorella (Lepidoptera: Olethreutidae).</title>
        <authorList>
            <person name="Ran R."/>
            <person name="Li T."/>
            <person name="Liu X."/>
            <person name="Ni H."/>
            <person name="Li W."/>
            <person name="Meng F."/>
        </authorList>
    </citation>
    <scope>NUCLEOTIDE SEQUENCE</scope>
</reference>
<dbReference type="SMART" id="SM00369">
    <property type="entry name" value="LRR_TYP"/>
    <property type="match status" value="11"/>
</dbReference>
<dbReference type="GO" id="GO:0007165">
    <property type="term" value="P:signal transduction"/>
    <property type="evidence" value="ECO:0007669"/>
    <property type="project" value="InterPro"/>
</dbReference>
<evidence type="ECO:0000256" key="7">
    <source>
        <dbReference type="ARBA" id="ARBA00022989"/>
    </source>
</evidence>
<dbReference type="Gene3D" id="3.40.50.10140">
    <property type="entry name" value="Toll/interleukin-1 receptor homology (TIR) domain"/>
    <property type="match status" value="1"/>
</dbReference>
<dbReference type="SMART" id="SM00255">
    <property type="entry name" value="TIR"/>
    <property type="match status" value="1"/>
</dbReference>
<evidence type="ECO:0000313" key="14">
    <source>
        <dbReference type="EMBL" id="AXS59155.1"/>
    </source>
</evidence>
<protein>
    <submittedName>
        <fullName evidence="14">Toll protein 5-1a</fullName>
    </submittedName>
</protein>
<comment type="similarity">
    <text evidence="2">Belongs to the Toll-like receptor family.</text>
</comment>
<dbReference type="PROSITE" id="PS50104">
    <property type="entry name" value="TIR"/>
    <property type="match status" value="1"/>
</dbReference>
<dbReference type="PRINTS" id="PR01537">
    <property type="entry name" value="INTRLKN1R1F"/>
</dbReference>
<name>A0A346RAF5_9NEOP</name>
<evidence type="ECO:0000256" key="1">
    <source>
        <dbReference type="ARBA" id="ARBA00004479"/>
    </source>
</evidence>
<keyword evidence="9" id="KW-0675">Receptor</keyword>
<dbReference type="PANTHER" id="PTHR24365">
    <property type="entry name" value="TOLL-LIKE RECEPTOR"/>
    <property type="match status" value="1"/>
</dbReference>
<dbReference type="GO" id="GO:0005886">
    <property type="term" value="C:plasma membrane"/>
    <property type="evidence" value="ECO:0007669"/>
    <property type="project" value="TreeGrafter"/>
</dbReference>
<comment type="subcellular location">
    <subcellularLocation>
        <location evidence="1">Membrane</location>
        <topology evidence="1">Single-pass type I membrane protein</topology>
    </subcellularLocation>
</comment>
<dbReference type="OrthoDB" id="1421090at2759"/>
<dbReference type="AlphaFoldDB" id="A0A346RAF5"/>